<dbReference type="InterPro" id="IPR000250">
    <property type="entry name" value="Peptidase_G1"/>
</dbReference>
<dbReference type="InterPro" id="IPR013320">
    <property type="entry name" value="ConA-like_dom_sf"/>
</dbReference>
<reference evidence="2 3" key="1">
    <citation type="submission" date="2024-09" db="EMBL/GenBank/DDBJ databases">
        <authorList>
            <person name="Ruan L."/>
        </authorList>
    </citation>
    <scope>NUCLEOTIDE SEQUENCE [LARGE SCALE GENOMIC DNA]</scope>
    <source>
        <strain evidence="2 3">D33</strain>
    </source>
</reference>
<feature type="region of interest" description="Disordered" evidence="1">
    <location>
        <begin position="1"/>
        <end position="26"/>
    </location>
</feature>
<evidence type="ECO:0000313" key="2">
    <source>
        <dbReference type="EMBL" id="MFB5682321.1"/>
    </source>
</evidence>
<protein>
    <submittedName>
        <fullName evidence="2">G1 family glutamic endopeptidase</fullName>
    </submittedName>
</protein>
<proteinExistence type="predicted"/>
<organism evidence="2 3">
    <name type="scientific">Paenibacillus terreus</name>
    <dbReference type="NCBI Taxonomy" id="1387834"/>
    <lineage>
        <taxon>Bacteria</taxon>
        <taxon>Bacillati</taxon>
        <taxon>Bacillota</taxon>
        <taxon>Bacilli</taxon>
        <taxon>Bacillales</taxon>
        <taxon>Paenibacillaceae</taxon>
        <taxon>Paenibacillus</taxon>
    </lineage>
</organism>
<name>A0ABV5B9F0_9BACL</name>
<accession>A0ABV5B9F0</accession>
<dbReference type="RefSeq" id="WP_375526074.1">
    <property type="nucleotide sequence ID" value="NZ_JBHILM010000016.1"/>
</dbReference>
<dbReference type="Proteomes" id="UP001580407">
    <property type="component" value="Unassembled WGS sequence"/>
</dbReference>
<keyword evidence="3" id="KW-1185">Reference proteome</keyword>
<feature type="region of interest" description="Disordered" evidence="1">
    <location>
        <begin position="208"/>
        <end position="237"/>
    </location>
</feature>
<evidence type="ECO:0000256" key="1">
    <source>
        <dbReference type="SAM" id="MobiDB-lite"/>
    </source>
</evidence>
<dbReference type="SUPFAM" id="SSF49899">
    <property type="entry name" value="Concanavalin A-like lectins/glucanases"/>
    <property type="match status" value="1"/>
</dbReference>
<dbReference type="CDD" id="cd13426">
    <property type="entry name" value="Peptidase_G1"/>
    <property type="match status" value="1"/>
</dbReference>
<dbReference type="PANTHER" id="PTHR37536:SF1">
    <property type="entry name" value="ASPERGILLOPEPSIN, PUTAITVE (AFU_ORTHOLOGUE AFUA_7G01200)"/>
    <property type="match status" value="1"/>
</dbReference>
<dbReference type="Pfam" id="PF01828">
    <property type="entry name" value="Peptidase_A4"/>
    <property type="match status" value="1"/>
</dbReference>
<sequence>MNRKRWKGTAPFKPASSKRHVKPSIRPGWNANNWSGYAIKKTKRNSYTSISGYWVVPGVKPSRKNSYSSAWLGIDGFSNPSLIQTGTEHDYVNGKAVYYPWWEILPAPETKINYPVSPRDLMYAKIEKLRNGKWLIVLANKTKGWVFKKVTPYTGPATDAEWIMEAPSVNNKITRLANYGKINFKQCRANRKNPLLKPRDRGVMLQNGRVVSTPSLPGQAKDSFSAAYGSKIPQTPK</sequence>
<dbReference type="EMBL" id="JBHILM010000016">
    <property type="protein sequence ID" value="MFB5682321.1"/>
    <property type="molecule type" value="Genomic_DNA"/>
</dbReference>
<gene>
    <name evidence="2" type="ORF">ACE3NQ_15450</name>
</gene>
<comment type="caution">
    <text evidence="2">The sequence shown here is derived from an EMBL/GenBank/DDBJ whole genome shotgun (WGS) entry which is preliminary data.</text>
</comment>
<dbReference type="InterPro" id="IPR038656">
    <property type="entry name" value="Peptidase_G1_sf"/>
</dbReference>
<dbReference type="Gene3D" id="2.60.120.700">
    <property type="entry name" value="Peptidase G1"/>
    <property type="match status" value="1"/>
</dbReference>
<evidence type="ECO:0000313" key="3">
    <source>
        <dbReference type="Proteomes" id="UP001580407"/>
    </source>
</evidence>
<dbReference type="PANTHER" id="PTHR37536">
    <property type="entry name" value="PUTATIVE (AFU_ORTHOLOGUE AFUA_3G02970)-RELATED"/>
    <property type="match status" value="1"/>
</dbReference>